<evidence type="ECO:0000313" key="3">
    <source>
        <dbReference type="Proteomes" id="UP000007800"/>
    </source>
</evidence>
<evidence type="ECO:0008006" key="4">
    <source>
        <dbReference type="Google" id="ProtNLM"/>
    </source>
</evidence>
<dbReference type="SUPFAM" id="SSF53254">
    <property type="entry name" value="Phosphoglycerate mutase-like"/>
    <property type="match status" value="1"/>
</dbReference>
<name>C5L2D5_PERM5</name>
<dbReference type="GeneID" id="9065318"/>
<dbReference type="PROSITE" id="PS00616">
    <property type="entry name" value="HIS_ACID_PHOSPHAT_1"/>
    <property type="match status" value="1"/>
</dbReference>
<gene>
    <name evidence="2" type="ORF">Pmar_PMAR024171</name>
</gene>
<dbReference type="Gene3D" id="3.40.50.1240">
    <property type="entry name" value="Phosphoglycerate mutase-like"/>
    <property type="match status" value="1"/>
</dbReference>
<dbReference type="InterPro" id="IPR033379">
    <property type="entry name" value="Acid_Pase_AS"/>
</dbReference>
<dbReference type="OrthoDB" id="258392at2759"/>
<protein>
    <recommendedName>
        <fullName evidence="4">Prostatic acid phosphatase</fullName>
    </recommendedName>
</protein>
<dbReference type="RefSeq" id="XP_002777331.1">
    <property type="nucleotide sequence ID" value="XM_002777285.1"/>
</dbReference>
<dbReference type="Proteomes" id="UP000007800">
    <property type="component" value="Unassembled WGS sequence"/>
</dbReference>
<evidence type="ECO:0000256" key="1">
    <source>
        <dbReference type="SAM" id="SignalP"/>
    </source>
</evidence>
<keyword evidence="1" id="KW-0732">Signal</keyword>
<organism evidence="3">
    <name type="scientific">Perkinsus marinus (strain ATCC 50983 / TXsc)</name>
    <dbReference type="NCBI Taxonomy" id="423536"/>
    <lineage>
        <taxon>Eukaryota</taxon>
        <taxon>Sar</taxon>
        <taxon>Alveolata</taxon>
        <taxon>Perkinsozoa</taxon>
        <taxon>Perkinsea</taxon>
        <taxon>Perkinsida</taxon>
        <taxon>Perkinsidae</taxon>
        <taxon>Perkinsus</taxon>
    </lineage>
</organism>
<proteinExistence type="predicted"/>
<dbReference type="InterPro" id="IPR029033">
    <property type="entry name" value="His_PPase_superfam"/>
</dbReference>
<feature type="signal peptide" evidence="1">
    <location>
        <begin position="1"/>
        <end position="19"/>
    </location>
</feature>
<sequence length="289" mass="32907">MKSVLIYIFLSFSTTTCVAEILKKVIVVARHGNRAPNAPVPYLCPNMKVTYWMGRMPEVLLSLARKPTIDDLSKSRFYWPLGLKMSVDADEEQPWEMTVEEYWDRLKIGVFLNHRELMMAIAKMLEIGGKVESDLPAGSMFVFEVYEEDGSSETSLKMKFWKPTQPSAEQKYRGGYVDGNLLDFYGNGSVTELTPKICENQSKCMWSDYRRALQQWTRRTGSWEEICHASAEPFGPAEDSLIDDDDDDMWMSPHERVLQRIIYGFDGRQETVGKAYSAAAVASSDTVLA</sequence>
<dbReference type="AlphaFoldDB" id="C5L2D5"/>
<feature type="chain" id="PRO_5002954217" description="Prostatic acid phosphatase" evidence="1">
    <location>
        <begin position="20"/>
        <end position="289"/>
    </location>
</feature>
<evidence type="ECO:0000313" key="2">
    <source>
        <dbReference type="EMBL" id="EER09147.1"/>
    </source>
</evidence>
<accession>C5L2D5</accession>
<dbReference type="InParanoid" id="C5L2D5"/>
<reference evidence="2 3" key="1">
    <citation type="submission" date="2008-07" db="EMBL/GenBank/DDBJ databases">
        <authorList>
            <person name="El-Sayed N."/>
            <person name="Caler E."/>
            <person name="Inman J."/>
            <person name="Amedeo P."/>
            <person name="Hass B."/>
            <person name="Wortman J."/>
        </authorList>
    </citation>
    <scope>NUCLEOTIDE SEQUENCE [LARGE SCALE GENOMIC DNA]</scope>
    <source>
        <strain evidence="3">ATCC 50983 / TXsc</strain>
    </source>
</reference>
<dbReference type="EMBL" id="GG678581">
    <property type="protein sequence ID" value="EER09147.1"/>
    <property type="molecule type" value="Genomic_DNA"/>
</dbReference>
<keyword evidence="3" id="KW-1185">Reference proteome</keyword>
<dbReference type="OMA" id="CMWSDYR"/>